<gene>
    <name evidence="1" type="ORF">P857_98</name>
</gene>
<dbReference type="STRING" id="1401685.P857_98"/>
<name>W2V0N1_9RICK</name>
<evidence type="ECO:0000313" key="2">
    <source>
        <dbReference type="Proteomes" id="UP000018951"/>
    </source>
</evidence>
<protein>
    <submittedName>
        <fullName evidence="1">Uncharacterized protein</fullName>
    </submittedName>
</protein>
<accession>W2V0N1</accession>
<dbReference type="Proteomes" id="UP000018951">
    <property type="component" value="Unassembled WGS sequence"/>
</dbReference>
<reference evidence="1 2" key="1">
    <citation type="journal article" date="2013" name="PLoS ONE">
        <title>Bacterial endosymbiosis in a chordate host: long-term co-evolution and conservation of secondary metabolism.</title>
        <authorList>
            <person name="Kwan J.C."/>
            <person name="Schmidt E.W."/>
        </authorList>
    </citation>
    <scope>NUCLEOTIDE SEQUENCE [LARGE SCALE GENOMIC DNA]</scope>
    <source>
        <strain evidence="2">L6</strain>
    </source>
</reference>
<evidence type="ECO:0000313" key="1">
    <source>
        <dbReference type="EMBL" id="ETO91023.1"/>
    </source>
</evidence>
<sequence length="94" mass="11068">MIQLTKRSFAKKTITRSIIKIRFCLTQKVQKYCENIYSKQIICSAKASNERNKCNRYQSPTPTYNSKTVYRTLEEQYNSISLLDQAYDQVILTN</sequence>
<dbReference type="AlphaFoldDB" id="W2V0N1"/>
<proteinExistence type="predicted"/>
<dbReference type="EMBL" id="AXCJ01000009">
    <property type="protein sequence ID" value="ETO91023.1"/>
    <property type="molecule type" value="Genomic_DNA"/>
</dbReference>
<keyword evidence="2" id="KW-1185">Reference proteome</keyword>
<comment type="caution">
    <text evidence="1">The sequence shown here is derived from an EMBL/GenBank/DDBJ whole genome shotgun (WGS) entry which is preliminary data.</text>
</comment>
<organism evidence="1 2">
    <name type="scientific">Candidatus Xenolissoclinum pacificiensis L6</name>
    <dbReference type="NCBI Taxonomy" id="1401685"/>
    <lineage>
        <taxon>Bacteria</taxon>
        <taxon>Pseudomonadati</taxon>
        <taxon>Pseudomonadota</taxon>
        <taxon>Alphaproteobacteria</taxon>
        <taxon>Rickettsiales</taxon>
        <taxon>Anaplasmataceae</taxon>
        <taxon>Candidatus Xenolissoclinum</taxon>
    </lineage>
</organism>